<dbReference type="InterPro" id="IPR011055">
    <property type="entry name" value="Dup_hybrid_motif"/>
</dbReference>
<proteinExistence type="predicted"/>
<evidence type="ECO:0000313" key="4">
    <source>
        <dbReference type="EMBL" id="MBA2880413.1"/>
    </source>
</evidence>
<dbReference type="PANTHER" id="PTHR21666:SF289">
    <property type="entry name" value="L-ALA--D-GLU ENDOPEPTIDASE"/>
    <property type="match status" value="1"/>
</dbReference>
<dbReference type="InterPro" id="IPR016047">
    <property type="entry name" value="M23ase_b-sheet_dom"/>
</dbReference>
<accession>A0A7W0HJS8</accession>
<evidence type="ECO:0000313" key="5">
    <source>
        <dbReference type="Proteomes" id="UP000525298"/>
    </source>
</evidence>
<keyword evidence="5" id="KW-1185">Reference proteome</keyword>
<organism evidence="4 5">
    <name type="scientific">Desulfosalsimonas propionicica</name>
    <dbReference type="NCBI Taxonomy" id="332175"/>
    <lineage>
        <taxon>Bacteria</taxon>
        <taxon>Pseudomonadati</taxon>
        <taxon>Thermodesulfobacteriota</taxon>
        <taxon>Desulfobacteria</taxon>
        <taxon>Desulfobacterales</taxon>
        <taxon>Desulfosalsimonadaceae</taxon>
        <taxon>Desulfosalsimonas</taxon>
    </lineage>
</organism>
<name>A0A7W0HJS8_9BACT</name>
<dbReference type="Pfam" id="PF01551">
    <property type="entry name" value="Peptidase_M23"/>
    <property type="match status" value="1"/>
</dbReference>
<dbReference type="CDD" id="cd12797">
    <property type="entry name" value="M23_peptidase"/>
    <property type="match status" value="1"/>
</dbReference>
<dbReference type="EMBL" id="JACDUS010000002">
    <property type="protein sequence ID" value="MBA2880413.1"/>
    <property type="molecule type" value="Genomic_DNA"/>
</dbReference>
<keyword evidence="2" id="KW-0812">Transmembrane</keyword>
<dbReference type="PANTHER" id="PTHR21666">
    <property type="entry name" value="PEPTIDASE-RELATED"/>
    <property type="match status" value="1"/>
</dbReference>
<dbReference type="InterPro" id="IPR050570">
    <property type="entry name" value="Cell_wall_metabolism_enzyme"/>
</dbReference>
<feature type="domain" description="M23ase beta-sheet core" evidence="3">
    <location>
        <begin position="343"/>
        <end position="437"/>
    </location>
</feature>
<feature type="transmembrane region" description="Helical" evidence="2">
    <location>
        <begin position="12"/>
        <end position="34"/>
    </location>
</feature>
<dbReference type="RefSeq" id="WP_181550100.1">
    <property type="nucleotide sequence ID" value="NZ_JACDUS010000002.1"/>
</dbReference>
<protein>
    <recommendedName>
        <fullName evidence="3">M23ase beta-sheet core domain-containing protein</fullName>
    </recommendedName>
</protein>
<evidence type="ECO:0000256" key="2">
    <source>
        <dbReference type="SAM" id="Phobius"/>
    </source>
</evidence>
<dbReference type="GO" id="GO:0004222">
    <property type="term" value="F:metalloendopeptidase activity"/>
    <property type="evidence" value="ECO:0007669"/>
    <property type="project" value="TreeGrafter"/>
</dbReference>
<evidence type="ECO:0000259" key="3">
    <source>
        <dbReference type="Pfam" id="PF01551"/>
    </source>
</evidence>
<gene>
    <name evidence="4" type="ORF">HNR65_000731</name>
</gene>
<keyword evidence="1" id="KW-0732">Signal</keyword>
<reference evidence="4 5" key="1">
    <citation type="submission" date="2020-07" db="EMBL/GenBank/DDBJ databases">
        <title>Genomic Encyclopedia of Type Strains, Phase IV (KMG-IV): sequencing the most valuable type-strain genomes for metagenomic binning, comparative biology and taxonomic classification.</title>
        <authorList>
            <person name="Goeker M."/>
        </authorList>
    </citation>
    <scope>NUCLEOTIDE SEQUENCE [LARGE SCALE GENOMIC DNA]</scope>
    <source>
        <strain evidence="4 5">DSM 17721</strain>
    </source>
</reference>
<evidence type="ECO:0000256" key="1">
    <source>
        <dbReference type="ARBA" id="ARBA00022729"/>
    </source>
</evidence>
<keyword evidence="2" id="KW-1133">Transmembrane helix</keyword>
<dbReference type="AlphaFoldDB" id="A0A7W0HJS8"/>
<dbReference type="SUPFAM" id="SSF51261">
    <property type="entry name" value="Duplicated hybrid motif"/>
    <property type="match status" value="1"/>
</dbReference>
<dbReference type="Proteomes" id="UP000525298">
    <property type="component" value="Unassembled WGS sequence"/>
</dbReference>
<keyword evidence="2" id="KW-0472">Membrane</keyword>
<dbReference type="Gene3D" id="2.70.70.10">
    <property type="entry name" value="Glucose Permease (Domain IIA)"/>
    <property type="match status" value="1"/>
</dbReference>
<comment type="caution">
    <text evidence="4">The sequence shown here is derived from an EMBL/GenBank/DDBJ whole genome shotgun (WGS) entry which is preliminary data.</text>
</comment>
<sequence length="464" mass="51577">MGFKKRRERGKGLKYSLAAVLITMVAVSAVWLLMVKFEGRAPEIELDMSDSFIGADAAVSGTITDEKSGIRKLWIAVIQNDRETVLKEESDFSGTQQGPPRQRRFEVDLNAGKLDLKDGKALLRIAAWDHSWRGWFSGNQAYLEKEITIDTQPPRVEVISRQHNIRPGGSGLAVYRMSENCPEHGVVVGDHFFPGHKGYFDDPELAVCFFALAHDQDRDTKLHVQALDPAGNAGRGGFYYHIRNKSFDAEPLPVSDRFLSRILPEFQSEDGFPADAGALEQFLFVNRELRKKNNRTILAPGRSPDEQMHWQGGFSRLPNAARKASFADHRTYVYNGEKIDEQIHMGIDLASVSQAPVPAANAGKVAFVGRAGIYGNVVIIDHGFGLFSVYAHLSRSSVSEGQMVEKNDIIGGTGATGLAGGDHLHYGMFVHDVFVDPMEWWDSQWIQNNITGKLEHARELAKNN</sequence>